<evidence type="ECO:0000256" key="2">
    <source>
        <dbReference type="ARBA" id="ARBA00006024"/>
    </source>
</evidence>
<dbReference type="InterPro" id="IPR018303">
    <property type="entry name" value="ATPase_P-typ_P_site"/>
</dbReference>
<evidence type="ECO:0000256" key="5">
    <source>
        <dbReference type="ARBA" id="ARBA00022967"/>
    </source>
</evidence>
<dbReference type="Pfam" id="PF00702">
    <property type="entry name" value="Hydrolase"/>
    <property type="match status" value="1"/>
</dbReference>
<evidence type="ECO:0000256" key="6">
    <source>
        <dbReference type="ARBA" id="ARBA00022989"/>
    </source>
</evidence>
<comment type="similarity">
    <text evidence="2 8">Belongs to the cation transport ATPase (P-type) (TC 3.A.3) family. Type IB subfamily.</text>
</comment>
<keyword evidence="4 8" id="KW-0479">Metal-binding</keyword>
<dbReference type="GO" id="GO:0019829">
    <property type="term" value="F:ATPase-coupled monoatomic cation transmembrane transporter activity"/>
    <property type="evidence" value="ECO:0007669"/>
    <property type="project" value="InterPro"/>
</dbReference>
<keyword evidence="3 8" id="KW-0812">Transmembrane</keyword>
<comment type="caution">
    <text evidence="11">The sequence shown here is derived from an EMBL/GenBank/DDBJ whole genome shotgun (WGS) entry which is preliminary data.</text>
</comment>
<dbReference type="GO" id="GO:0005886">
    <property type="term" value="C:plasma membrane"/>
    <property type="evidence" value="ECO:0007669"/>
    <property type="project" value="UniProtKB-SubCell"/>
</dbReference>
<dbReference type="PANTHER" id="PTHR48085:SF5">
    <property type="entry name" value="CADMIUM_ZINC-TRANSPORTING ATPASE HMA4-RELATED"/>
    <property type="match status" value="1"/>
</dbReference>
<feature type="transmembrane region" description="Helical" evidence="8">
    <location>
        <begin position="81"/>
        <end position="100"/>
    </location>
</feature>
<dbReference type="GO" id="GO:0015086">
    <property type="term" value="F:cadmium ion transmembrane transporter activity"/>
    <property type="evidence" value="ECO:0007669"/>
    <property type="project" value="TreeGrafter"/>
</dbReference>
<feature type="transmembrane region" description="Helical" evidence="8">
    <location>
        <begin position="58"/>
        <end position="75"/>
    </location>
</feature>
<evidence type="ECO:0000256" key="9">
    <source>
        <dbReference type="SAM" id="MobiDB-lite"/>
    </source>
</evidence>
<gene>
    <name evidence="11" type="ORF">GJV82_18535</name>
</gene>
<keyword evidence="7 8" id="KW-0472">Membrane</keyword>
<dbReference type="GO" id="GO:0005524">
    <property type="term" value="F:ATP binding"/>
    <property type="evidence" value="ECO:0007669"/>
    <property type="project" value="UniProtKB-UniRule"/>
</dbReference>
<dbReference type="InterPro" id="IPR036412">
    <property type="entry name" value="HAD-like_sf"/>
</dbReference>
<dbReference type="SFLD" id="SFLDG00002">
    <property type="entry name" value="C1.7:_P-type_atpase_like"/>
    <property type="match status" value="1"/>
</dbReference>
<dbReference type="PANTHER" id="PTHR48085">
    <property type="entry name" value="CADMIUM/ZINC-TRANSPORTING ATPASE HMA2-RELATED"/>
    <property type="match status" value="1"/>
</dbReference>
<evidence type="ECO:0000256" key="1">
    <source>
        <dbReference type="ARBA" id="ARBA00004651"/>
    </source>
</evidence>
<dbReference type="GO" id="GO:0046872">
    <property type="term" value="F:metal ion binding"/>
    <property type="evidence" value="ECO:0007669"/>
    <property type="project" value="UniProtKB-KW"/>
</dbReference>
<dbReference type="InterPro" id="IPR023214">
    <property type="entry name" value="HAD_sf"/>
</dbReference>
<feature type="transmembrane region" description="Helical" evidence="8">
    <location>
        <begin position="314"/>
        <end position="339"/>
    </location>
</feature>
<keyword evidence="5" id="KW-1278">Translocase</keyword>
<feature type="region of interest" description="Disordered" evidence="9">
    <location>
        <begin position="1"/>
        <end position="48"/>
    </location>
</feature>
<dbReference type="PRINTS" id="PR00119">
    <property type="entry name" value="CATATPASE"/>
</dbReference>
<dbReference type="Gene3D" id="3.40.50.1000">
    <property type="entry name" value="HAD superfamily/HAD-like"/>
    <property type="match status" value="1"/>
</dbReference>
<keyword evidence="8" id="KW-1003">Cell membrane</keyword>
<dbReference type="InterPro" id="IPR044492">
    <property type="entry name" value="P_typ_ATPase_HD_dom"/>
</dbReference>
<reference evidence="11 12" key="1">
    <citation type="submission" date="2019-11" db="EMBL/GenBank/DDBJ databases">
        <title>Cellulosimicrobium composti sp. nov. isolated from a compost.</title>
        <authorList>
            <person name="Yang Y."/>
        </authorList>
    </citation>
    <scope>NUCLEOTIDE SEQUENCE [LARGE SCALE GENOMIC DNA]</scope>
    <source>
        <strain evidence="11 12">BIT-GX5</strain>
    </source>
</reference>
<feature type="transmembrane region" description="Helical" evidence="8">
    <location>
        <begin position="284"/>
        <end position="302"/>
    </location>
</feature>
<comment type="subcellular location">
    <subcellularLocation>
        <location evidence="1">Cell membrane</location>
        <topology evidence="1">Multi-pass membrane protein</topology>
    </subcellularLocation>
</comment>
<feature type="transmembrane region" description="Helical" evidence="8">
    <location>
        <begin position="614"/>
        <end position="641"/>
    </location>
</feature>
<dbReference type="PROSITE" id="PS01229">
    <property type="entry name" value="COF_2"/>
    <property type="match status" value="1"/>
</dbReference>
<dbReference type="NCBIfam" id="TIGR01494">
    <property type="entry name" value="ATPase_P-type"/>
    <property type="match status" value="2"/>
</dbReference>
<dbReference type="RefSeq" id="WP_318657827.1">
    <property type="nucleotide sequence ID" value="NZ_WMKA01000076.1"/>
</dbReference>
<keyword evidence="8" id="KW-0547">Nucleotide-binding</keyword>
<dbReference type="InterPro" id="IPR023298">
    <property type="entry name" value="ATPase_P-typ_TM_dom_sf"/>
</dbReference>
<organism evidence="11 12">
    <name type="scientific">Cellulosimicrobium composti</name>
    <dbReference type="NCBI Taxonomy" id="2672572"/>
    <lineage>
        <taxon>Bacteria</taxon>
        <taxon>Bacillati</taxon>
        <taxon>Actinomycetota</taxon>
        <taxon>Actinomycetes</taxon>
        <taxon>Micrococcales</taxon>
        <taxon>Promicromonosporaceae</taxon>
        <taxon>Cellulosimicrobium</taxon>
    </lineage>
</organism>
<dbReference type="Gene3D" id="2.70.150.10">
    <property type="entry name" value="Calcium-transporting ATPase, cytoplasmic transduction domain A"/>
    <property type="match status" value="1"/>
</dbReference>
<dbReference type="EMBL" id="WMKA01000076">
    <property type="protein sequence ID" value="MTG90917.1"/>
    <property type="molecule type" value="Genomic_DNA"/>
</dbReference>
<keyword evidence="6 8" id="KW-1133">Transmembrane helix</keyword>
<dbReference type="InterPro" id="IPR023299">
    <property type="entry name" value="ATPase_P-typ_cyto_dom_N"/>
</dbReference>
<keyword evidence="8" id="KW-0067">ATP-binding</keyword>
<dbReference type="InterPro" id="IPR027256">
    <property type="entry name" value="P-typ_ATPase_IB"/>
</dbReference>
<evidence type="ECO:0000256" key="7">
    <source>
        <dbReference type="ARBA" id="ARBA00023136"/>
    </source>
</evidence>
<evidence type="ECO:0000313" key="11">
    <source>
        <dbReference type="EMBL" id="MTG90917.1"/>
    </source>
</evidence>
<dbReference type="AlphaFoldDB" id="A0A6N7ZNA6"/>
<evidence type="ECO:0000256" key="3">
    <source>
        <dbReference type="ARBA" id="ARBA00022692"/>
    </source>
</evidence>
<dbReference type="GO" id="GO:0016887">
    <property type="term" value="F:ATP hydrolysis activity"/>
    <property type="evidence" value="ECO:0007669"/>
    <property type="project" value="InterPro"/>
</dbReference>
<sequence>MSRECCGGDDELEDRPALVTGLGLTPASPRTPDGAPADSHDEHDGEDEELAPWWRDRALLLPALSGVLLAVGYALEWSDLATPALVVQSASLLAGAWTFVPGAVRRLARGKLGVGLLMTIAAVGAVALGHVGEAAALAFLFSIAEALEDRAMDRAKHGLRALLDLMPTTARVSRLSGDVEIPAADVRELDLLVVRAGERLATDGVVTSGRSSLDTSAITGESIPVEVGPGDAVPAGAINGGGALLVEASADGRDNSLTTIVHLVEQAQARKGERARLADRIAKPLVPIVLVAAALVVVWGFVVGDPGLWTERALVVLVAASPCALAIAVPVTVISAIGAASRFGMIVKSGAAFEELGTVRAVAIDKTGTLTRNRPEVVQVRTRPGTTREQALAWAGALEARSTHPLAAAILAAASAPVRPAGDVQELPGRGLHGTVDGVQVRVGTTRWIDPGPFEPDAATLEGQGMTVVVVAAGDEPVALVGIRDELRPEAAHAVRQLAQDGVTVTMLTGDNERTARALAAQAGISEVRAAQMPQDKEQAVRASAEHVPTAMIGDGVNDAPALAAANVGIAMGVGGSAAAIESADVAFTGNDLRLVPQGLAHARRGRRIMTGNIVLALAIIVVLFPLALFGVLGLAGVVLVHEIAEVVVILNGVRAARGTATLTALPTVPAPTRPAPTPTSTI</sequence>
<dbReference type="InterPro" id="IPR051014">
    <property type="entry name" value="Cation_Transport_ATPase_IB"/>
</dbReference>
<dbReference type="SFLD" id="SFLDS00003">
    <property type="entry name" value="Haloacid_Dehalogenase"/>
    <property type="match status" value="1"/>
</dbReference>
<dbReference type="SUPFAM" id="SSF81665">
    <property type="entry name" value="Calcium ATPase, transmembrane domain M"/>
    <property type="match status" value="1"/>
</dbReference>
<dbReference type="Proteomes" id="UP000440668">
    <property type="component" value="Unassembled WGS sequence"/>
</dbReference>
<evidence type="ECO:0000313" key="12">
    <source>
        <dbReference type="Proteomes" id="UP000440668"/>
    </source>
</evidence>
<dbReference type="InterPro" id="IPR059000">
    <property type="entry name" value="ATPase_P-type_domA"/>
</dbReference>
<dbReference type="PROSITE" id="PS00154">
    <property type="entry name" value="ATPASE_E1_E2"/>
    <property type="match status" value="1"/>
</dbReference>
<protein>
    <submittedName>
        <fullName evidence="11">Heavy metal translocating P-type ATPase</fullName>
    </submittedName>
</protein>
<dbReference type="SUPFAM" id="SSF81653">
    <property type="entry name" value="Calcium ATPase, transduction domain A"/>
    <property type="match status" value="1"/>
</dbReference>
<name>A0A6N7ZNA6_9MICO</name>
<accession>A0A6N7ZNA6</accession>
<dbReference type="InterPro" id="IPR008250">
    <property type="entry name" value="ATPase_P-typ_transduc_dom_A_sf"/>
</dbReference>
<dbReference type="SFLD" id="SFLDF00027">
    <property type="entry name" value="p-type_atpase"/>
    <property type="match status" value="1"/>
</dbReference>
<dbReference type="InterPro" id="IPR001757">
    <property type="entry name" value="P_typ_ATPase"/>
</dbReference>
<feature type="domain" description="P-type ATPase A" evidence="10">
    <location>
        <begin position="165"/>
        <end position="265"/>
    </location>
</feature>
<evidence type="ECO:0000259" key="10">
    <source>
        <dbReference type="Pfam" id="PF00122"/>
    </source>
</evidence>
<dbReference type="FunFam" id="2.70.150.10:FF:000002">
    <property type="entry name" value="Copper-transporting ATPase 1, putative"/>
    <property type="match status" value="1"/>
</dbReference>
<dbReference type="Gene3D" id="3.40.1110.10">
    <property type="entry name" value="Calcium-transporting ATPase, cytoplasmic domain N"/>
    <property type="match status" value="1"/>
</dbReference>
<dbReference type="SUPFAM" id="SSF56784">
    <property type="entry name" value="HAD-like"/>
    <property type="match status" value="1"/>
</dbReference>
<evidence type="ECO:0000256" key="4">
    <source>
        <dbReference type="ARBA" id="ARBA00022723"/>
    </source>
</evidence>
<dbReference type="NCBIfam" id="TIGR01525">
    <property type="entry name" value="ATPase-IB_hvy"/>
    <property type="match status" value="1"/>
</dbReference>
<dbReference type="Pfam" id="PF00122">
    <property type="entry name" value="E1-E2_ATPase"/>
    <property type="match status" value="1"/>
</dbReference>
<proteinExistence type="inferred from homology"/>
<evidence type="ECO:0000256" key="8">
    <source>
        <dbReference type="RuleBase" id="RU362081"/>
    </source>
</evidence>